<evidence type="ECO:0000256" key="11">
    <source>
        <dbReference type="RuleBase" id="RU003357"/>
    </source>
</evidence>
<sequence>MFAAVRTLGQNVSETQITFSAQQESLKAALQHLQDQSGFNIFYPSARVNEIRNINISRNQRTVAETLNLLLEGSSLTYRQQGHNIILFEQPVTSTENSLPAQPPMRIIGLVLDEDGQPLPGVTIRSKMNRAISTATDANGHFHLDVESENDILIFTFVGYKTQEVSVTGKTSVQVKLLPLAGSLDEVQVIGYSTTTRRDNTGAVSSITAKDLGKETVDNPLTALQGRIAGMQITQDNGLPGAGVRVNIRGGGNGVSSAGFVPLYVVDGVPFTLFNGGSPASDNLNAYGTSGANGGVSPFSVIAPEDIERIDVLKDADATSIYGSRGSNGVILITTKKGRQGKTAFNFNVYSGITNVNHYIPMMNTAEYLALRRAAFTNAGVTPTAANALDLTTWDPNAYTDWQKWAIGETGHTTNANASVSGGDAQNTFLFTSTYRKQGTVYRGDYGATTFSGRLNAGHRSKDGRFSIDASGNYSYEGTNLPSTDLSTIYNLPPNYPLYNTDGSLNWTLTNPLAYLLRTTKAQTTNLITNLNLGYRILPGLMAKANLGYTFTRLKQQATNPASSQNPANSTNSTLVYTDNDNSNYIIEPQLEYLKSISQGKLQALVGSTFQQTKATGVYLTGSGYTNEALLNSLVAASNITTSYNNNSTYKYNAVFARLNYNWEDKYIIDGTFRRDGSSRFGENHRFGNFWATGASWIFTQESFMKNVNFLSFGKLRGSYGVTGNDQIPNYQYYALYSTTGTTYSYNGTATYTPSNIANPNLRWETTRKLDLALELGFLKDRILLKADYYRNRTYNPLNYMTTPSQIGTTGYSGNLDAVVQNKGWEFELTSTNIAAKDFRWVTNLNLTFNRNKLLSFKDLATSSYKTTYIIGQPTNITQLYHYTGVNPQTGLPTFQDKNSDGTIAFADDRYVAPYGHPYYGGITNTLTYKSLQLDFTFQYNHRYGYKNSTLSSNPYGYSYTNQSTAILNRWMQPGDMAFFPAASVTSNTAYSTLGSSDYNWGDASYLKLKTVNITYSLPKSWISHAKLSSASVYLQGQNIFTWAKQKYTYDPDTTVPGTGSGLGTGQYLALPQLRTLVIGLNCTF</sequence>
<evidence type="ECO:0000313" key="13">
    <source>
        <dbReference type="EMBL" id="QJD96234.1"/>
    </source>
</evidence>
<protein>
    <submittedName>
        <fullName evidence="13">SusC/RagA family TonB-linked outer membrane protein</fullName>
    </submittedName>
</protein>
<evidence type="ECO:0000256" key="1">
    <source>
        <dbReference type="ARBA" id="ARBA00004571"/>
    </source>
</evidence>
<dbReference type="Pfam" id="PF13715">
    <property type="entry name" value="CarbopepD_reg_2"/>
    <property type="match status" value="1"/>
</dbReference>
<dbReference type="Gene3D" id="2.40.170.20">
    <property type="entry name" value="TonB-dependent receptor, beta-barrel domain"/>
    <property type="match status" value="1"/>
</dbReference>
<evidence type="ECO:0000256" key="3">
    <source>
        <dbReference type="ARBA" id="ARBA00022452"/>
    </source>
</evidence>
<dbReference type="Gene3D" id="2.170.130.10">
    <property type="entry name" value="TonB-dependent receptor, plug domain"/>
    <property type="match status" value="1"/>
</dbReference>
<dbReference type="SUPFAM" id="SSF56935">
    <property type="entry name" value="Porins"/>
    <property type="match status" value="1"/>
</dbReference>
<proteinExistence type="inferred from homology"/>
<evidence type="ECO:0000256" key="10">
    <source>
        <dbReference type="PROSITE-ProRule" id="PRU01360"/>
    </source>
</evidence>
<evidence type="ECO:0000256" key="6">
    <source>
        <dbReference type="ARBA" id="ARBA00023004"/>
    </source>
</evidence>
<keyword evidence="14" id="KW-1185">Reference proteome</keyword>
<keyword evidence="4" id="KW-0410">Iron transport</keyword>
<keyword evidence="8 10" id="KW-0472">Membrane</keyword>
<reference evidence="13 14" key="1">
    <citation type="submission" date="2020-04" db="EMBL/GenBank/DDBJ databases">
        <title>Genome sequencing of novel species.</title>
        <authorList>
            <person name="Heo J."/>
            <person name="Kim S.-J."/>
            <person name="Kim J.-S."/>
            <person name="Hong S.-B."/>
            <person name="Kwon S.-W."/>
        </authorList>
    </citation>
    <scope>NUCLEOTIDE SEQUENCE [LARGE SCALE GENOMIC DNA]</scope>
    <source>
        <strain evidence="13 14">F39-2</strain>
    </source>
</reference>
<evidence type="ECO:0000256" key="8">
    <source>
        <dbReference type="ARBA" id="ARBA00023136"/>
    </source>
</evidence>
<dbReference type="Pfam" id="PF00593">
    <property type="entry name" value="TonB_dep_Rec_b-barrel"/>
    <property type="match status" value="1"/>
</dbReference>
<dbReference type="SUPFAM" id="SSF49464">
    <property type="entry name" value="Carboxypeptidase regulatory domain-like"/>
    <property type="match status" value="1"/>
</dbReference>
<dbReference type="InterPro" id="IPR011662">
    <property type="entry name" value="Secretin/TonB_short_N"/>
</dbReference>
<keyword evidence="9 10" id="KW-0998">Cell outer membrane</keyword>
<evidence type="ECO:0000256" key="2">
    <source>
        <dbReference type="ARBA" id="ARBA00022448"/>
    </source>
</evidence>
<feature type="domain" description="Secretin/TonB short N-terminal" evidence="12">
    <location>
        <begin position="39"/>
        <end position="90"/>
    </location>
</feature>
<dbReference type="KEGG" id="mrob:HH214_10340"/>
<dbReference type="Proteomes" id="UP000503278">
    <property type="component" value="Chromosome"/>
</dbReference>
<dbReference type="NCBIfam" id="TIGR04056">
    <property type="entry name" value="OMP_RagA_SusC"/>
    <property type="match status" value="1"/>
</dbReference>
<evidence type="ECO:0000256" key="5">
    <source>
        <dbReference type="ARBA" id="ARBA00022692"/>
    </source>
</evidence>
<dbReference type="AlphaFoldDB" id="A0A7L5E3K3"/>
<keyword evidence="2 10" id="KW-0813">Transport</keyword>
<keyword evidence="7 11" id="KW-0798">TonB box</keyword>
<dbReference type="Pfam" id="PF07715">
    <property type="entry name" value="Plug"/>
    <property type="match status" value="1"/>
</dbReference>
<organism evidence="13 14">
    <name type="scientific">Mucilaginibacter robiniae</name>
    <dbReference type="NCBI Taxonomy" id="2728022"/>
    <lineage>
        <taxon>Bacteria</taxon>
        <taxon>Pseudomonadati</taxon>
        <taxon>Bacteroidota</taxon>
        <taxon>Sphingobacteriia</taxon>
        <taxon>Sphingobacteriales</taxon>
        <taxon>Sphingobacteriaceae</taxon>
        <taxon>Mucilaginibacter</taxon>
    </lineage>
</organism>
<accession>A0A7L5E3K3</accession>
<evidence type="ECO:0000256" key="7">
    <source>
        <dbReference type="ARBA" id="ARBA00023077"/>
    </source>
</evidence>
<dbReference type="InterPro" id="IPR023997">
    <property type="entry name" value="TonB-dep_OMP_SusC/RagA_CS"/>
</dbReference>
<dbReference type="Pfam" id="PF07660">
    <property type="entry name" value="STN"/>
    <property type="match status" value="1"/>
</dbReference>
<keyword evidence="4" id="KW-0406">Ion transport</keyword>
<dbReference type="InterPro" id="IPR023996">
    <property type="entry name" value="TonB-dep_OMP_SusC/RagA"/>
</dbReference>
<dbReference type="PROSITE" id="PS52016">
    <property type="entry name" value="TONB_DEPENDENT_REC_3"/>
    <property type="match status" value="1"/>
</dbReference>
<keyword evidence="6" id="KW-0408">Iron</keyword>
<dbReference type="InterPro" id="IPR000531">
    <property type="entry name" value="Beta-barrel_TonB"/>
</dbReference>
<name>A0A7L5E3K3_9SPHI</name>
<keyword evidence="5 10" id="KW-0812">Transmembrane</keyword>
<dbReference type="RefSeq" id="WP_169607421.1">
    <property type="nucleotide sequence ID" value="NZ_CP051682.1"/>
</dbReference>
<dbReference type="EMBL" id="CP051682">
    <property type="protein sequence ID" value="QJD96234.1"/>
    <property type="molecule type" value="Genomic_DNA"/>
</dbReference>
<dbReference type="GO" id="GO:0006826">
    <property type="term" value="P:iron ion transport"/>
    <property type="evidence" value="ECO:0007669"/>
    <property type="project" value="UniProtKB-KW"/>
</dbReference>
<dbReference type="InterPro" id="IPR012910">
    <property type="entry name" value="Plug_dom"/>
</dbReference>
<evidence type="ECO:0000256" key="4">
    <source>
        <dbReference type="ARBA" id="ARBA00022496"/>
    </source>
</evidence>
<keyword evidence="3 10" id="KW-1134">Transmembrane beta strand</keyword>
<dbReference type="InterPro" id="IPR008969">
    <property type="entry name" value="CarboxyPept-like_regulatory"/>
</dbReference>
<comment type="similarity">
    <text evidence="10 11">Belongs to the TonB-dependent receptor family.</text>
</comment>
<evidence type="ECO:0000313" key="14">
    <source>
        <dbReference type="Proteomes" id="UP000503278"/>
    </source>
</evidence>
<dbReference type="InterPro" id="IPR037066">
    <property type="entry name" value="Plug_dom_sf"/>
</dbReference>
<evidence type="ECO:0000256" key="9">
    <source>
        <dbReference type="ARBA" id="ARBA00023237"/>
    </source>
</evidence>
<dbReference type="Gene3D" id="3.55.50.30">
    <property type="match status" value="1"/>
</dbReference>
<dbReference type="NCBIfam" id="TIGR04057">
    <property type="entry name" value="SusC_RagA_signa"/>
    <property type="match status" value="1"/>
</dbReference>
<comment type="subcellular location">
    <subcellularLocation>
        <location evidence="1 10">Cell outer membrane</location>
        <topology evidence="1 10">Multi-pass membrane protein</topology>
    </subcellularLocation>
</comment>
<dbReference type="Gene3D" id="2.60.40.1120">
    <property type="entry name" value="Carboxypeptidase-like, regulatory domain"/>
    <property type="match status" value="1"/>
</dbReference>
<dbReference type="SMART" id="SM00965">
    <property type="entry name" value="STN"/>
    <property type="match status" value="1"/>
</dbReference>
<dbReference type="InterPro" id="IPR036942">
    <property type="entry name" value="Beta-barrel_TonB_sf"/>
</dbReference>
<gene>
    <name evidence="13" type="ORF">HH214_10340</name>
</gene>
<dbReference type="InterPro" id="IPR039426">
    <property type="entry name" value="TonB-dep_rcpt-like"/>
</dbReference>
<evidence type="ECO:0000259" key="12">
    <source>
        <dbReference type="SMART" id="SM00965"/>
    </source>
</evidence>
<dbReference type="GO" id="GO:0009279">
    <property type="term" value="C:cell outer membrane"/>
    <property type="evidence" value="ECO:0007669"/>
    <property type="project" value="UniProtKB-SubCell"/>
</dbReference>